<dbReference type="Pfam" id="PF22633">
    <property type="entry name" value="F5_F8_type_C_2"/>
    <property type="match status" value="1"/>
</dbReference>
<evidence type="ECO:0000256" key="1">
    <source>
        <dbReference type="ARBA" id="ARBA00002219"/>
    </source>
</evidence>
<evidence type="ECO:0000256" key="4">
    <source>
        <dbReference type="ARBA" id="ARBA00022723"/>
    </source>
</evidence>
<dbReference type="NCBIfam" id="TIGR04183">
    <property type="entry name" value="Por_Secre_tail"/>
    <property type="match status" value="1"/>
</dbReference>
<organism evidence="11 12">
    <name type="scientific">Mariniflexile gromovii</name>
    <dbReference type="NCBI Taxonomy" id="362523"/>
    <lineage>
        <taxon>Bacteria</taxon>
        <taxon>Pseudomonadati</taxon>
        <taxon>Bacteroidota</taxon>
        <taxon>Flavobacteriia</taxon>
        <taxon>Flavobacteriales</taxon>
        <taxon>Flavobacteriaceae</taxon>
        <taxon>Mariniflexile</taxon>
    </lineage>
</organism>
<dbReference type="PANTHER" id="PTHR45713">
    <property type="entry name" value="FTP DOMAIN-CONTAINING PROTEIN"/>
    <property type="match status" value="1"/>
</dbReference>
<protein>
    <submittedName>
        <fullName evidence="11">T9SS type A sorting domain-containing protein</fullName>
    </submittedName>
</protein>
<dbReference type="RefSeq" id="WP_209656412.1">
    <property type="nucleotide sequence ID" value="NZ_JAGJCB010000022.1"/>
</dbReference>
<dbReference type="InterPro" id="IPR006585">
    <property type="entry name" value="FTP1"/>
</dbReference>
<feature type="signal peptide" evidence="9">
    <location>
        <begin position="1"/>
        <end position="19"/>
    </location>
</feature>
<dbReference type="PANTHER" id="PTHR45713:SF6">
    <property type="entry name" value="F5_8 TYPE C DOMAIN-CONTAINING PROTEIN"/>
    <property type="match status" value="1"/>
</dbReference>
<evidence type="ECO:0000256" key="8">
    <source>
        <dbReference type="ARBA" id="ARBA00023157"/>
    </source>
</evidence>
<keyword evidence="6" id="KW-0430">Lectin</keyword>
<comment type="function">
    <text evidence="1">Acts as a defensive agent. Recognizes blood group fucosylated oligosaccharides including A, B, H and Lewis B-type antigens. Does not recognize Lewis A antigen and has low affinity for monovalent haptens.</text>
</comment>
<accession>A0ABS4BXV5</accession>
<keyword evidence="7" id="KW-0106">Calcium</keyword>
<evidence type="ECO:0000256" key="5">
    <source>
        <dbReference type="ARBA" id="ARBA00022729"/>
    </source>
</evidence>
<keyword evidence="8" id="KW-1015">Disulfide bond</keyword>
<dbReference type="InterPro" id="IPR051941">
    <property type="entry name" value="BG_Antigen-Binding_Lectin"/>
</dbReference>
<keyword evidence="12" id="KW-1185">Reference proteome</keyword>
<feature type="chain" id="PRO_5046817985" evidence="9">
    <location>
        <begin position="20"/>
        <end position="738"/>
    </location>
</feature>
<keyword evidence="4" id="KW-0479">Metal-binding</keyword>
<dbReference type="InterPro" id="IPR026444">
    <property type="entry name" value="Secre_tail"/>
</dbReference>
<evidence type="ECO:0000256" key="9">
    <source>
        <dbReference type="SAM" id="SignalP"/>
    </source>
</evidence>
<evidence type="ECO:0000256" key="6">
    <source>
        <dbReference type="ARBA" id="ARBA00022734"/>
    </source>
</evidence>
<keyword evidence="5 9" id="KW-0732">Signal</keyword>
<proteinExistence type="inferred from homology"/>
<gene>
    <name evidence="11" type="ORF">J8H85_16365</name>
</gene>
<dbReference type="Proteomes" id="UP000670776">
    <property type="component" value="Unassembled WGS sequence"/>
</dbReference>
<comment type="caution">
    <text evidence="11">The sequence shown here is derived from an EMBL/GenBank/DDBJ whole genome shotgun (WGS) entry which is preliminary data.</text>
</comment>
<dbReference type="SUPFAM" id="SSF49785">
    <property type="entry name" value="Galactose-binding domain-like"/>
    <property type="match status" value="1"/>
</dbReference>
<name>A0ABS4BXV5_9FLAO</name>
<dbReference type="InterPro" id="IPR008979">
    <property type="entry name" value="Galactose-bd-like_sf"/>
</dbReference>
<dbReference type="EMBL" id="JAGJCB010000022">
    <property type="protein sequence ID" value="MBP0905409.1"/>
    <property type="molecule type" value="Genomic_DNA"/>
</dbReference>
<evidence type="ECO:0000256" key="7">
    <source>
        <dbReference type="ARBA" id="ARBA00022837"/>
    </source>
</evidence>
<dbReference type="Gene3D" id="2.60.120.260">
    <property type="entry name" value="Galactose-binding domain-like"/>
    <property type="match status" value="1"/>
</dbReference>
<dbReference type="SMART" id="SM00607">
    <property type="entry name" value="FTP"/>
    <property type="match status" value="1"/>
</dbReference>
<dbReference type="Pfam" id="PF18962">
    <property type="entry name" value="Por_Secre_tail"/>
    <property type="match status" value="1"/>
</dbReference>
<comment type="subunit">
    <text evidence="3">Homotrimer.</text>
</comment>
<feature type="domain" description="Fucolectin tachylectin-4 pentraxin-1" evidence="10">
    <location>
        <begin position="521"/>
        <end position="660"/>
    </location>
</feature>
<evidence type="ECO:0000256" key="2">
    <source>
        <dbReference type="ARBA" id="ARBA00010147"/>
    </source>
</evidence>
<comment type="similarity">
    <text evidence="2">Belongs to the fucolectin family.</text>
</comment>
<evidence type="ECO:0000256" key="3">
    <source>
        <dbReference type="ARBA" id="ARBA00011233"/>
    </source>
</evidence>
<evidence type="ECO:0000313" key="11">
    <source>
        <dbReference type="EMBL" id="MBP0905409.1"/>
    </source>
</evidence>
<evidence type="ECO:0000259" key="10">
    <source>
        <dbReference type="SMART" id="SM00607"/>
    </source>
</evidence>
<sequence>MKKIILNALFVVLSIPLVAQNVLEMNPENAQDNAFFKFIPSIDYNSILEQNGTTNFTTSYSPSGSYWLDPTEADEQHVYLAKLEHQASTPENSWQLRIGQGGQIYSFKSAYGEGIPPQSKEHSTWNDEVWQPVSVSTLNNRDFTSAFYFIHGAGAYNNDGIEKTWYSPLMASYYDAFDKSYAVTNWGAQAHIPSLYKSEILYTTKYREIGEGVLEVTYFIQNFGDEPMVHINAPWGGVRASSLRGKFVGLPDGSIEISDGNTGTTVDTRDIDETGGYVIWSENTTNSTAASMGIVFGNKLKTAELTNHGLRNVFFRLGQVGGDTNPRDYTLFTVIAQLDIKRGETFYYRTYYINGTRDFVQEKGNLLAPYSDYGFIEPNADETPKTTISASDSDGGLSKTIYLNTSFTKDMLPIFLMKNTATGKTYISPDPYYNVTTQPLENPYNEGDPEYETYQNRFVYKLHESPIEYVRLLGYAFDKDMSSNPSFSLLDDLILDNAKVILTAPYLNKIWVQTTDSPITATNLALDGVATQSSTLHDAEATRAIDGNTNGAFSEGSVTHTGSDPETYWQVELDAEYAIGIINIFGRTDSCCLERLSNFTVLVYDADGQLTYSETFDAYPDPSVTSNANGVQGKIIKVRNNTGSTLSLAEVQVFEALKLSVTSPEKNINFFPNPVKTSFKINKKNIHNINIYDVSGKLVKNFDTPQHEYIITNLKPGIYFAKTIDTQGKTAINRLIKL</sequence>
<reference evidence="11 12" key="1">
    <citation type="submission" date="2021-04" db="EMBL/GenBank/DDBJ databases">
        <title>Mariniflexile gromovii gen. nov., sp. nov., a gliding bacterium isolated from the sea urchin Strongylocentrotus intermedius.</title>
        <authorList>
            <person name="Ko S."/>
            <person name="Le V."/>
            <person name="Ahn C.-Y."/>
            <person name="Oh H.-M."/>
        </authorList>
    </citation>
    <scope>NUCLEOTIDE SEQUENCE [LARGE SCALE GENOMIC DNA]</scope>
    <source>
        <strain evidence="11 12">KCTC 12570</strain>
    </source>
</reference>
<evidence type="ECO:0000313" key="12">
    <source>
        <dbReference type="Proteomes" id="UP000670776"/>
    </source>
</evidence>